<dbReference type="SMART" id="SM00988">
    <property type="entry name" value="UreE_N"/>
    <property type="match status" value="1"/>
</dbReference>
<evidence type="ECO:0000256" key="2">
    <source>
        <dbReference type="ARBA" id="ARBA00022490"/>
    </source>
</evidence>
<dbReference type="GO" id="GO:0016151">
    <property type="term" value="F:nickel cation binding"/>
    <property type="evidence" value="ECO:0007669"/>
    <property type="project" value="UniProtKB-UniRule"/>
</dbReference>
<dbReference type="Gene3D" id="2.60.260.20">
    <property type="entry name" value="Urease metallochaperone UreE, N-terminal domain"/>
    <property type="match status" value="1"/>
</dbReference>
<dbReference type="OrthoDB" id="5421304at2"/>
<keyword evidence="2 5" id="KW-0963">Cytoplasm</keyword>
<dbReference type="InterPro" id="IPR004029">
    <property type="entry name" value="UreE_N"/>
</dbReference>
<dbReference type="GO" id="GO:0065003">
    <property type="term" value="P:protein-containing complex assembly"/>
    <property type="evidence" value="ECO:0007669"/>
    <property type="project" value="InterPro"/>
</dbReference>
<dbReference type="InterPro" id="IPR036118">
    <property type="entry name" value="UreE_N_sf"/>
</dbReference>
<dbReference type="InterPro" id="IPR012406">
    <property type="entry name" value="UreE"/>
</dbReference>
<evidence type="ECO:0000259" key="6">
    <source>
        <dbReference type="SMART" id="SM00988"/>
    </source>
</evidence>
<dbReference type="GO" id="GO:0005737">
    <property type="term" value="C:cytoplasm"/>
    <property type="evidence" value="ECO:0007669"/>
    <property type="project" value="UniProtKB-SubCell"/>
</dbReference>
<evidence type="ECO:0000256" key="3">
    <source>
        <dbReference type="ARBA" id="ARBA00022596"/>
    </source>
</evidence>
<dbReference type="AlphaFoldDB" id="A0A1E5QMK4"/>
<proteinExistence type="inferred from homology"/>
<organism evidence="7">
    <name type="scientific">Desertifilum tharense IPPAS B-1220</name>
    <dbReference type="NCBI Taxonomy" id="1781255"/>
    <lineage>
        <taxon>Bacteria</taxon>
        <taxon>Bacillati</taxon>
        <taxon>Cyanobacteriota</taxon>
        <taxon>Cyanophyceae</taxon>
        <taxon>Desertifilales</taxon>
        <taxon>Desertifilaceae</taxon>
        <taxon>Desertifilum</taxon>
    </lineage>
</organism>
<dbReference type="SUPFAM" id="SSF69287">
    <property type="entry name" value="Urease metallochaperone UreE, N-terminal domain"/>
    <property type="match status" value="1"/>
</dbReference>
<dbReference type="CDD" id="cd00571">
    <property type="entry name" value="UreE"/>
    <property type="match status" value="1"/>
</dbReference>
<accession>A0A1E5QMK4</accession>
<sequence>MELTLIQRLPANPEAKVSFSLSLTARERSRSRYSFETPEGNAVLLRLPRGTVLTDGDLLQATDGETLVRVVAKAEPVLHVTPQTPLDLLKAAYHLGNRHVPVEIHLTYLRLEPDPVLKGLLEQLGLEVSEEVFPFQPEAGAYSHNSHSHDH</sequence>
<dbReference type="RefSeq" id="WP_069966488.1">
    <property type="nucleotide sequence ID" value="NZ_CM124774.1"/>
</dbReference>
<feature type="domain" description="UreE urease accessory N-terminal" evidence="6">
    <location>
        <begin position="2"/>
        <end position="67"/>
    </location>
</feature>
<keyword evidence="3 5" id="KW-0533">Nickel</keyword>
<dbReference type="GO" id="GO:0019627">
    <property type="term" value="P:urea metabolic process"/>
    <property type="evidence" value="ECO:0007669"/>
    <property type="project" value="InterPro"/>
</dbReference>
<dbReference type="HAMAP" id="MF_00822">
    <property type="entry name" value="UreE"/>
    <property type="match status" value="1"/>
</dbReference>
<dbReference type="GO" id="GO:0006457">
    <property type="term" value="P:protein folding"/>
    <property type="evidence" value="ECO:0007669"/>
    <property type="project" value="InterPro"/>
</dbReference>
<dbReference type="PIRSF" id="PIRSF036402">
    <property type="entry name" value="Ureas_acces_UreE"/>
    <property type="match status" value="1"/>
</dbReference>
<comment type="caution">
    <text evidence="7">The sequence shown here is derived from an EMBL/GenBank/DDBJ whole genome shotgun (WGS) entry which is preliminary data.</text>
</comment>
<dbReference type="Pfam" id="PF05194">
    <property type="entry name" value="UreE_C"/>
    <property type="match status" value="1"/>
</dbReference>
<dbReference type="SUPFAM" id="SSF69737">
    <property type="entry name" value="Urease metallochaperone UreE, C-terminal domain"/>
    <property type="match status" value="1"/>
</dbReference>
<dbReference type="NCBIfam" id="NF009751">
    <property type="entry name" value="PRK13261.1-1"/>
    <property type="match status" value="1"/>
</dbReference>
<reference evidence="7" key="1">
    <citation type="submission" date="2016-09" db="EMBL/GenBank/DDBJ databases">
        <title>Draft genome of thermotolerant cyanobacterium Desertifilum sp. strain IPPAS B-1220.</title>
        <authorList>
            <person name="Sinetova M.A."/>
            <person name="Bolakhan K."/>
            <person name="Zayadan B.K."/>
            <person name="Mironov K.S."/>
            <person name="Ustinova V."/>
            <person name="Kupriyanova E.V."/>
            <person name="Sidorov R.A."/>
            <person name="Skrypnik A.N."/>
            <person name="Gogoleva N.E."/>
            <person name="Gogolev Y.V."/>
            <person name="Los D.A."/>
        </authorList>
    </citation>
    <scope>NUCLEOTIDE SEQUENCE [LARGE SCALE GENOMIC DNA]</scope>
    <source>
        <strain evidence="7">IPPAS B-1220</strain>
    </source>
</reference>
<evidence type="ECO:0000256" key="5">
    <source>
        <dbReference type="HAMAP-Rule" id="MF_00822"/>
    </source>
</evidence>
<comment type="function">
    <text evidence="5">Involved in urease metallocenter assembly. Binds nickel. Probably functions as a nickel donor during metallocenter assembly.</text>
</comment>
<dbReference type="EMBL" id="MJGC01000043">
    <property type="protein sequence ID" value="OEJ75870.1"/>
    <property type="molecule type" value="Genomic_DNA"/>
</dbReference>
<dbReference type="Pfam" id="PF02814">
    <property type="entry name" value="UreE_N"/>
    <property type="match status" value="1"/>
</dbReference>
<evidence type="ECO:0000256" key="1">
    <source>
        <dbReference type="ARBA" id="ARBA00004496"/>
    </source>
</evidence>
<name>A0A1E5QMK4_9CYAN</name>
<evidence type="ECO:0000313" key="7">
    <source>
        <dbReference type="EMBL" id="OEJ75870.1"/>
    </source>
</evidence>
<gene>
    <name evidence="5" type="primary">ureE</name>
    <name evidence="7" type="ORF">BH720_07120</name>
</gene>
<evidence type="ECO:0000256" key="4">
    <source>
        <dbReference type="ARBA" id="ARBA00023186"/>
    </source>
</evidence>
<dbReference type="InterPro" id="IPR007864">
    <property type="entry name" value="UreE_C_dom"/>
</dbReference>
<comment type="similarity">
    <text evidence="5">Belongs to the UreE family.</text>
</comment>
<protein>
    <recommendedName>
        <fullName evidence="5">Urease accessory protein UreE</fullName>
    </recommendedName>
</protein>
<dbReference type="STRING" id="1781255.BH720_07120"/>
<dbReference type="Gene3D" id="3.30.70.790">
    <property type="entry name" value="UreE, C-terminal domain"/>
    <property type="match status" value="1"/>
</dbReference>
<keyword evidence="4 5" id="KW-0143">Chaperone</keyword>
<dbReference type="GO" id="GO:0051082">
    <property type="term" value="F:unfolded protein binding"/>
    <property type="evidence" value="ECO:0007669"/>
    <property type="project" value="UniProtKB-UniRule"/>
</dbReference>
<comment type="subcellular location">
    <subcellularLocation>
        <location evidence="1 5">Cytoplasm</location>
    </subcellularLocation>
</comment>